<dbReference type="AlphaFoldDB" id="A0A031K1U8"/>
<evidence type="ECO:0000313" key="2">
    <source>
        <dbReference type="EMBL" id="EZP83931.1"/>
    </source>
</evidence>
<dbReference type="EMBL" id="JFYZ01000002">
    <property type="protein sequence ID" value="EZP83931.1"/>
    <property type="molecule type" value="Genomic_DNA"/>
</dbReference>
<dbReference type="RefSeq" id="WP_036523891.1">
    <property type="nucleotide sequence ID" value="NZ_JFYZ01000002.1"/>
</dbReference>
<organism evidence="2 3">
    <name type="scientific">Novosphingobium resinovorum</name>
    <dbReference type="NCBI Taxonomy" id="158500"/>
    <lineage>
        <taxon>Bacteria</taxon>
        <taxon>Pseudomonadati</taxon>
        <taxon>Pseudomonadota</taxon>
        <taxon>Alphaproteobacteria</taxon>
        <taxon>Sphingomonadales</taxon>
        <taxon>Sphingomonadaceae</taxon>
        <taxon>Novosphingobium</taxon>
    </lineage>
</organism>
<gene>
    <name evidence="2" type="ORF">BV97_01124</name>
</gene>
<evidence type="ECO:0000313" key="3">
    <source>
        <dbReference type="Proteomes" id="UP000024329"/>
    </source>
</evidence>
<evidence type="ECO:0000256" key="1">
    <source>
        <dbReference type="SAM" id="MobiDB-lite"/>
    </source>
</evidence>
<accession>A0A031K1U8</accession>
<dbReference type="Proteomes" id="UP000024329">
    <property type="component" value="Unassembled WGS sequence"/>
</dbReference>
<comment type="caution">
    <text evidence="2">The sequence shown here is derived from an EMBL/GenBank/DDBJ whole genome shotgun (WGS) entry which is preliminary data.</text>
</comment>
<sequence length="472" mass="50842">MGKQRKKVAARRAKEPGTVQVGLTPVSRPGDRRDRRGRGVPHRNPGQFDSPPHRPAGAAALARPARPLAPAVAEPRLLDASPLILPPRIGTIDEHFLRTELPALNNAVSDGALAVADFANVLQGHLAMADLEALLRIADRFSPMAALYILGALGTIASSAVRHVRVATGDNESNAGLELVPGLENALVRFGTVANRAPRDNHDTTWGLDFPMTFTATEGEMRFGRAVREANRLLGVSNALLMPVRTGEVDFVEAVDRFVEATGHVKAYTLIQSDLAFNAFSDDFFAMRKFLGAYVVAGKRLEGPNATYTGGWCSFELSVGLLDDFRTTAMHRTKFMSAEDRRHIETSCMLPTIAEIASMHLGVTEPSLETLDVEMLGKRLAATEPGMRHAIVAARGLMKANAQLAATHVGAIKKNLVMPASAMTDAERAHLGVSPDGGVSGTPLQVTFDQRTRRLLHPLVRMAVAGVKEDTK</sequence>
<proteinExistence type="predicted"/>
<dbReference type="PATRIC" id="fig|158500.4.peg.1156"/>
<feature type="region of interest" description="Disordered" evidence="1">
    <location>
        <begin position="1"/>
        <end position="63"/>
    </location>
</feature>
<reference evidence="2 3" key="1">
    <citation type="submission" date="2014-03" db="EMBL/GenBank/DDBJ databases">
        <title>Whole genome sequence of Novosphingobium resinovorum KF1.</title>
        <authorList>
            <person name="Gan H.M."/>
            <person name="Gan H.Y."/>
            <person name="Chew T.H."/>
            <person name="Savka M.A."/>
        </authorList>
    </citation>
    <scope>NUCLEOTIDE SEQUENCE [LARGE SCALE GENOMIC DNA]</scope>
    <source>
        <strain evidence="2 3">KF1</strain>
    </source>
</reference>
<feature type="compositionally biased region" description="Basic residues" evidence="1">
    <location>
        <begin position="1"/>
        <end position="11"/>
    </location>
</feature>
<name>A0A031K1U8_9SPHN</name>
<protein>
    <submittedName>
        <fullName evidence="2">Uncharacterized protein</fullName>
    </submittedName>
</protein>